<name>A0AAW2Q1H5_SESRA</name>
<accession>A0AAW2Q1H5</accession>
<sequence length="273" mass="30573">MKGREGKGPPAAADFLVCFHSRAHLGLLPKPICSPARPPEPSSRHHLHHHHHHHLRPRQTSNRGGGPGGAHGSPLLWAKSKHNNADISEPASPKVTCAGQIKVIRPKPSSCKNWQSLMEEIERLHNNRKHGRRTLGFKRDLVQFLVCLRSIRFHCFGAENGSDNDEDDGEGGEGDLNSCGEDNRTAKGGCDDRNQGSEDVFSKWFMILQENNRVKGKIRPLTSAISHFSPLTFKISFKSRNFLKMLNFSPLTGSDQIWADFREFSDHFTPLLL</sequence>
<dbReference type="PANTHER" id="PTHR33448">
    <property type="entry name" value="CHLOROPLAST PROTEIN HCF243-RELATED"/>
    <property type="match status" value="1"/>
</dbReference>
<comment type="caution">
    <text evidence="2">The sequence shown here is derived from an EMBL/GenBank/DDBJ whole genome shotgun (WGS) entry which is preliminary data.</text>
</comment>
<feature type="region of interest" description="Disordered" evidence="1">
    <location>
        <begin position="34"/>
        <end position="76"/>
    </location>
</feature>
<gene>
    <name evidence="2" type="ORF">Sradi_3856400</name>
</gene>
<protein>
    <submittedName>
        <fullName evidence="2">Uncharacterized protein</fullName>
    </submittedName>
</protein>
<dbReference type="PANTHER" id="PTHR33448:SF3">
    <property type="entry name" value="OS09G0370000 PROTEIN"/>
    <property type="match status" value="1"/>
</dbReference>
<proteinExistence type="predicted"/>
<organism evidence="2">
    <name type="scientific">Sesamum radiatum</name>
    <name type="common">Black benniseed</name>
    <dbReference type="NCBI Taxonomy" id="300843"/>
    <lineage>
        <taxon>Eukaryota</taxon>
        <taxon>Viridiplantae</taxon>
        <taxon>Streptophyta</taxon>
        <taxon>Embryophyta</taxon>
        <taxon>Tracheophyta</taxon>
        <taxon>Spermatophyta</taxon>
        <taxon>Magnoliopsida</taxon>
        <taxon>eudicotyledons</taxon>
        <taxon>Gunneridae</taxon>
        <taxon>Pentapetalae</taxon>
        <taxon>asterids</taxon>
        <taxon>lamiids</taxon>
        <taxon>Lamiales</taxon>
        <taxon>Pedaliaceae</taxon>
        <taxon>Sesamum</taxon>
    </lineage>
</organism>
<reference evidence="2" key="1">
    <citation type="submission" date="2020-06" db="EMBL/GenBank/DDBJ databases">
        <authorList>
            <person name="Li T."/>
            <person name="Hu X."/>
            <person name="Zhang T."/>
            <person name="Song X."/>
            <person name="Zhang H."/>
            <person name="Dai N."/>
            <person name="Sheng W."/>
            <person name="Hou X."/>
            <person name="Wei L."/>
        </authorList>
    </citation>
    <scope>NUCLEOTIDE SEQUENCE</scope>
    <source>
        <strain evidence="2">G02</strain>
        <tissue evidence="2">Leaf</tissue>
    </source>
</reference>
<evidence type="ECO:0000256" key="1">
    <source>
        <dbReference type="SAM" id="MobiDB-lite"/>
    </source>
</evidence>
<feature type="compositionally biased region" description="Basic residues" evidence="1">
    <location>
        <begin position="44"/>
        <end position="57"/>
    </location>
</feature>
<evidence type="ECO:0000313" key="2">
    <source>
        <dbReference type="EMBL" id="KAL0361719.1"/>
    </source>
</evidence>
<dbReference type="AlphaFoldDB" id="A0AAW2Q1H5"/>
<reference evidence="2" key="2">
    <citation type="journal article" date="2024" name="Plant">
        <title>Genomic evolution and insights into agronomic trait innovations of Sesamum species.</title>
        <authorList>
            <person name="Miao H."/>
            <person name="Wang L."/>
            <person name="Qu L."/>
            <person name="Liu H."/>
            <person name="Sun Y."/>
            <person name="Le M."/>
            <person name="Wang Q."/>
            <person name="Wei S."/>
            <person name="Zheng Y."/>
            <person name="Lin W."/>
            <person name="Duan Y."/>
            <person name="Cao H."/>
            <person name="Xiong S."/>
            <person name="Wang X."/>
            <person name="Wei L."/>
            <person name="Li C."/>
            <person name="Ma Q."/>
            <person name="Ju M."/>
            <person name="Zhao R."/>
            <person name="Li G."/>
            <person name="Mu C."/>
            <person name="Tian Q."/>
            <person name="Mei H."/>
            <person name="Zhang T."/>
            <person name="Gao T."/>
            <person name="Zhang H."/>
        </authorList>
    </citation>
    <scope>NUCLEOTIDE SEQUENCE</scope>
    <source>
        <strain evidence="2">G02</strain>
    </source>
</reference>
<dbReference type="EMBL" id="JACGWJ010000016">
    <property type="protein sequence ID" value="KAL0361719.1"/>
    <property type="molecule type" value="Genomic_DNA"/>
</dbReference>